<proteinExistence type="predicted"/>
<dbReference type="PANTHER" id="PTHR11365">
    <property type="entry name" value="5-OXOPROLINASE RELATED"/>
    <property type="match status" value="1"/>
</dbReference>
<keyword evidence="3" id="KW-1185">Reference proteome</keyword>
<dbReference type="PANTHER" id="PTHR11365:SF23">
    <property type="entry name" value="HYPOTHETICAL 5-OXOPROLINASE (EUROFUNG)-RELATED"/>
    <property type="match status" value="1"/>
</dbReference>
<dbReference type="InterPro" id="IPR003692">
    <property type="entry name" value="Hydantoinase_B"/>
</dbReference>
<accession>A0AAX4NFP8</accession>
<dbReference type="Pfam" id="PF02538">
    <property type="entry name" value="Hydantoinase_B"/>
    <property type="match status" value="1"/>
</dbReference>
<evidence type="ECO:0000313" key="2">
    <source>
        <dbReference type="EMBL" id="WYX99656.1"/>
    </source>
</evidence>
<dbReference type="GO" id="GO:0006749">
    <property type="term" value="P:glutathione metabolic process"/>
    <property type="evidence" value="ECO:0007669"/>
    <property type="project" value="TreeGrafter"/>
</dbReference>
<evidence type="ECO:0000313" key="3">
    <source>
        <dbReference type="Proteomes" id="UP001451606"/>
    </source>
</evidence>
<name>A0AAX4NFP8_9ARCH</name>
<dbReference type="GeneID" id="95966916"/>
<gene>
    <name evidence="2" type="ORF">OXIME_000192</name>
</gene>
<sequence length="508" mass="56151">MNWEIIGKSTQFIAEEMGVALKRSALSPNIRERMDHSCAILDINGRIIAQAEHIPVHLGSFKIGSKNILNYMEKNNITLKENETIITNDPYISGTHLNDVTFIAPVYHENKLICYAINKAHNVDVGGPVFGSLNPEAMNLYQEGMIIPPVKVSNDVISIILSNFKDPDTAIGDLNAQMAANRMGMKRIKEMIDKYGVNDLLNAWDELIKHSKELSIKRISEWPEGSYESFDYLENGNNKIKINLKLTVKKDKIIADFTGTDNEMDYPLNAVLGVTFSSVSFAIRSAMNYDIPTNDGFYSIIDLIAPYKSILNPESPHPVSGGNVETTQRVADVTLKALSLFLNEIPAGSSGTMMNIMLGGKNNNKYWSYYETIGGGNGARYNSNGESGIHSNMTNTLNTPIEIAEKEYPMFFTAYKLRQNSGGSGKYRGGNGIVRSFKVLNKTYISVIAERFIIPPYGIHGGNHGKTGSLYLVLKGKKKKMNSKFSSVLNENDEVIIETPGGGGYGKK</sequence>
<dbReference type="GO" id="GO:0005829">
    <property type="term" value="C:cytosol"/>
    <property type="evidence" value="ECO:0007669"/>
    <property type="project" value="TreeGrafter"/>
</dbReference>
<reference evidence="2 3" key="1">
    <citation type="submission" date="2023-09" db="EMBL/GenBank/DDBJ databases">
        <authorList>
            <person name="Golyshina O.V."/>
            <person name="Lunev E.A."/>
            <person name="Bargiela R."/>
            <person name="Gaines M.C."/>
            <person name="Daum B."/>
            <person name="Bale N.J."/>
            <person name="Koenen M."/>
            <person name="Sinninghe Damst J.S."/>
            <person name="Yakimov M."/>
            <person name="Golyshin P.N."/>
        </authorList>
    </citation>
    <scope>NUCLEOTIDE SEQUENCE [LARGE SCALE GENOMIC DNA]</scope>
    <source>
        <strain evidence="2 3">M1</strain>
    </source>
</reference>
<dbReference type="EMBL" id="CP133772">
    <property type="protein sequence ID" value="WYX99656.1"/>
    <property type="molecule type" value="Genomic_DNA"/>
</dbReference>
<dbReference type="AlphaFoldDB" id="A0AAX4NFP8"/>
<dbReference type="InterPro" id="IPR045079">
    <property type="entry name" value="Oxoprolinase-like"/>
</dbReference>
<dbReference type="GO" id="GO:0017168">
    <property type="term" value="F:5-oxoprolinase (ATP-hydrolyzing) activity"/>
    <property type="evidence" value="ECO:0007669"/>
    <property type="project" value="TreeGrafter"/>
</dbReference>
<dbReference type="RefSeq" id="WP_393971622.1">
    <property type="nucleotide sequence ID" value="NZ_CP133772.1"/>
</dbReference>
<dbReference type="Proteomes" id="UP001451606">
    <property type="component" value="Chromosome"/>
</dbReference>
<protein>
    <submittedName>
        <fullName evidence="2">Hydantoinase B/oxoprolinase family protein</fullName>
    </submittedName>
</protein>
<evidence type="ECO:0000259" key="1">
    <source>
        <dbReference type="Pfam" id="PF02538"/>
    </source>
</evidence>
<organism evidence="2 3">
    <name type="scientific">Oxyplasma meridianum</name>
    <dbReference type="NCBI Taxonomy" id="3073602"/>
    <lineage>
        <taxon>Archaea</taxon>
        <taxon>Methanobacteriati</taxon>
        <taxon>Thermoplasmatota</taxon>
        <taxon>Thermoplasmata</taxon>
        <taxon>Thermoplasmatales</taxon>
        <taxon>Thermoplasmataceae</taxon>
        <taxon>Oxyplasma</taxon>
    </lineage>
</organism>
<dbReference type="KEGG" id="omr:OXIME_000192"/>
<feature type="domain" description="Hydantoinase B/oxoprolinase" evidence="1">
    <location>
        <begin position="3"/>
        <end position="507"/>
    </location>
</feature>